<dbReference type="KEGG" id="dat:HRM2_20700"/>
<dbReference type="EMBL" id="CP001087">
    <property type="protein sequence ID" value="ACN17486.1"/>
    <property type="molecule type" value="Genomic_DNA"/>
</dbReference>
<dbReference type="STRING" id="177437.HRM2_06520"/>
<evidence type="ECO:0000313" key="5">
    <source>
        <dbReference type="EMBL" id="ACN15169.1"/>
    </source>
</evidence>
<dbReference type="eggNOG" id="ENOG5034A6J">
    <property type="taxonomic scope" value="Bacteria"/>
</dbReference>
<keyword evidence="11" id="KW-1185">Reference proteome</keyword>
<dbReference type="KEGG" id="dat:HRM2_07400"/>
<dbReference type="KEGG" id="dat:HRM2_09520"/>
<dbReference type="KEGG" id="dat:HRM2_26160"/>
<dbReference type="OrthoDB" id="5421265at2"/>
<evidence type="ECO:0000313" key="8">
    <source>
        <dbReference type="EMBL" id="ACN16511.1"/>
    </source>
</evidence>
<name>C0QC39_DESAH</name>
<dbReference type="KEGG" id="dat:HRM2_34360"/>
<protein>
    <submittedName>
        <fullName evidence="9">Uncharacterized protein</fullName>
    </submittedName>
</protein>
<dbReference type="EMBL" id="CP001087">
    <property type="protein sequence ID" value="ACN15710.1"/>
    <property type="molecule type" value="Genomic_DNA"/>
</dbReference>
<dbReference type="EMBL" id="CP001087">
    <property type="protein sequence ID" value="ACN17056.1"/>
    <property type="molecule type" value="Genomic_DNA"/>
</dbReference>
<dbReference type="Proteomes" id="UP000000442">
    <property type="component" value="Chromosome"/>
</dbReference>
<dbReference type="KEGG" id="dat:HRM2_08020"/>
<dbReference type="AlphaFoldDB" id="C0QC39"/>
<evidence type="ECO:0000313" key="7">
    <source>
        <dbReference type="EMBL" id="ACN15710.1"/>
    </source>
</evidence>
<dbReference type="RefSeq" id="WP_012663014.1">
    <property type="nucleotide sequence ID" value="NC_012108.1"/>
</dbReference>
<evidence type="ECO:0000313" key="3">
    <source>
        <dbReference type="EMBL" id="ACN13915.1"/>
    </source>
</evidence>
<reference evidence="9 11" key="2">
    <citation type="journal article" date="2009" name="Environ. Microbiol.">
        <title>Genome sequence of Desulfobacterium autotrophicum HRM2, a marine sulfate reducer oxidizing organic carbon completely to carbon dioxide.</title>
        <authorList>
            <person name="Strittmatter A.W."/>
            <person name="Liesegang H."/>
            <person name="Rabus R."/>
            <person name="Decker I."/>
            <person name="Amann J."/>
            <person name="Andres S."/>
            <person name="Henne A."/>
            <person name="Fricke W.F."/>
            <person name="Martinez-Arias R."/>
            <person name="Bartels D."/>
            <person name="Goesmann A."/>
            <person name="Krause L."/>
            <person name="Puehler A."/>
            <person name="Klenk H.P."/>
            <person name="Richter M."/>
            <person name="Schuler M."/>
            <person name="Gloeckner F.O."/>
            <person name="Meyerdierks A."/>
            <person name="Gottschalk G."/>
            <person name="Amann R."/>
        </authorList>
    </citation>
    <scope>NUCLEOTIDE SEQUENCE [LARGE SCALE GENOMIC DNA]</scope>
    <source>
        <strain evidence="11">ATCC 43914 / DSM 3382 / HRM2</strain>
        <strain evidence="9">HRM2</strain>
    </source>
</reference>
<evidence type="ECO:0000313" key="1">
    <source>
        <dbReference type="EMBL" id="ACN13766.1"/>
    </source>
</evidence>
<evidence type="ECO:0000313" key="4">
    <source>
        <dbReference type="EMBL" id="ACN14064.1"/>
    </source>
</evidence>
<dbReference type="KEGG" id="dat:HRM2_44300"/>
<dbReference type="EMBL" id="CP001087">
    <property type="protein sequence ID" value="ACN13854.1"/>
    <property type="molecule type" value="Genomic_DNA"/>
</dbReference>
<evidence type="ECO:0000313" key="9">
    <source>
        <dbReference type="EMBL" id="ACN17056.1"/>
    </source>
</evidence>
<evidence type="ECO:0000313" key="2">
    <source>
        <dbReference type="EMBL" id="ACN13854.1"/>
    </source>
</evidence>
<evidence type="ECO:0000313" key="10">
    <source>
        <dbReference type="EMBL" id="ACN17486.1"/>
    </source>
</evidence>
<dbReference type="EMBL" id="CP001087">
    <property type="protein sequence ID" value="ACN16511.1"/>
    <property type="molecule type" value="Genomic_DNA"/>
</dbReference>
<dbReference type="KEGG" id="dat:HRM2_39980"/>
<evidence type="ECO:0000313" key="11">
    <source>
        <dbReference type="Proteomes" id="UP000000442"/>
    </source>
</evidence>
<evidence type="ECO:0000313" key="6">
    <source>
        <dbReference type="EMBL" id="ACN15479.1"/>
    </source>
</evidence>
<dbReference type="EMBL" id="CP001087">
    <property type="protein sequence ID" value="ACN15479.1"/>
    <property type="molecule type" value="Genomic_DNA"/>
</dbReference>
<reference evidence="9" key="1">
    <citation type="submission" date="2008-05" db="EMBL/GenBank/DDBJ databases">
        <authorList>
            <person name="Strittmatter A."/>
            <person name="Liesegang H."/>
            <person name="Rabus R."/>
            <person name="Decker I."/>
            <person name="Amann J."/>
            <person name="Andres S."/>
            <person name="Henne A."/>
            <person name="Martinez-Arias R."/>
            <person name="Bartels D."/>
            <person name="Goesmann A."/>
            <person name="Krause L."/>
            <person name="Puehler A."/>
            <person name="Klenk H.-K."/>
            <person name="Richter M."/>
            <person name="Schueler M."/>
            <person name="Gloeckner F.O."/>
            <person name="Meyerdierks A."/>
            <person name="Widdel F."/>
            <person name="Gottschalk G."/>
            <person name="Amann R."/>
        </authorList>
    </citation>
    <scope>NUCLEOTIDE SEQUENCE</scope>
    <source>
        <strain>HRM2</strain>
    </source>
</reference>
<proteinExistence type="predicted"/>
<accession>C0QC39</accession>
<dbReference type="HOGENOM" id="CLU_2000194_0_0_7"/>
<organism evidence="9 11">
    <name type="scientific">Desulforapulum autotrophicum (strain ATCC 43914 / DSM 3382 / VKM B-1955 / HRM2)</name>
    <name type="common">Desulfobacterium autotrophicum</name>
    <dbReference type="NCBI Taxonomy" id="177437"/>
    <lineage>
        <taxon>Bacteria</taxon>
        <taxon>Pseudomonadati</taxon>
        <taxon>Thermodesulfobacteriota</taxon>
        <taxon>Desulfobacteria</taxon>
        <taxon>Desulfobacterales</taxon>
        <taxon>Desulfobacteraceae</taxon>
        <taxon>Desulforapulum</taxon>
    </lineage>
</organism>
<dbReference type="EMBL" id="CP001087">
    <property type="protein sequence ID" value="ACN15169.1"/>
    <property type="molecule type" value="Genomic_DNA"/>
</dbReference>
<gene>
    <name evidence="1" type="ordered locus">HRM2_06520</name>
    <name evidence="2" type="ordered locus">HRM2_07400</name>
    <name evidence="3" type="ordered locus">HRM2_08020</name>
    <name evidence="4" type="ordered locus">HRM2_09520</name>
    <name evidence="5" type="ordered locus">HRM2_20700</name>
    <name evidence="6" type="ordered locus">HRM2_23840</name>
    <name evidence="7" type="ordered locus">HRM2_26160</name>
    <name evidence="8" type="ordered locus">HRM2_34360</name>
    <name evidence="9" type="ordered locus">HRM2_39980</name>
    <name evidence="10" type="ordered locus">HRM2_44300</name>
</gene>
<dbReference type="EMBL" id="CP001087">
    <property type="protein sequence ID" value="ACN13915.1"/>
    <property type="molecule type" value="Genomic_DNA"/>
</dbReference>
<dbReference type="EMBL" id="CP001087">
    <property type="protein sequence ID" value="ACN13766.1"/>
    <property type="molecule type" value="Genomic_DNA"/>
</dbReference>
<sequence>MAKSSSGKRPCCICRKWFKPDVRQKGRQTTCGRSACKTEQHRRNCQKWNKKNGEYFKNNYLGKKLEKIEEESSKEFKSSIPPHEHPPPNCLAKPVLPYEILENEYGTRNMIVIQYVAWQILNQSYDSKTAFR</sequence>
<dbReference type="EMBL" id="CP001087">
    <property type="protein sequence ID" value="ACN14064.1"/>
    <property type="molecule type" value="Genomic_DNA"/>
</dbReference>
<dbReference type="KEGG" id="dat:HRM2_23840"/>
<dbReference type="KEGG" id="dat:HRM2_06520"/>